<dbReference type="Pfam" id="PF07670">
    <property type="entry name" value="Gate"/>
    <property type="match status" value="1"/>
</dbReference>
<feature type="domain" description="Nucleoside transporter/FeoB GTPase Gate" evidence="2">
    <location>
        <begin position="142"/>
        <end position="241"/>
    </location>
</feature>
<name>A0A1T5M8A7_9FIRM</name>
<feature type="transmembrane region" description="Helical" evidence="1">
    <location>
        <begin position="138"/>
        <end position="158"/>
    </location>
</feature>
<keyword evidence="1" id="KW-1133">Transmembrane helix</keyword>
<dbReference type="Proteomes" id="UP000190285">
    <property type="component" value="Unassembled WGS sequence"/>
</dbReference>
<reference evidence="3 4" key="1">
    <citation type="submission" date="2017-02" db="EMBL/GenBank/DDBJ databases">
        <authorList>
            <person name="Peterson S.W."/>
        </authorList>
    </citation>
    <scope>NUCLEOTIDE SEQUENCE [LARGE SCALE GENOMIC DNA]</scope>
    <source>
        <strain evidence="3 4">M1</strain>
    </source>
</reference>
<feature type="transmembrane region" description="Helical" evidence="1">
    <location>
        <begin position="56"/>
        <end position="77"/>
    </location>
</feature>
<feature type="transmembrane region" description="Helical" evidence="1">
    <location>
        <begin position="327"/>
        <end position="355"/>
    </location>
</feature>
<feature type="transmembrane region" description="Helical" evidence="1">
    <location>
        <begin position="246"/>
        <end position="265"/>
    </location>
</feature>
<keyword evidence="1" id="KW-0812">Transmembrane</keyword>
<keyword evidence="1" id="KW-0472">Membrane</keyword>
<dbReference type="STRING" id="36842.SAMN02194393_04075"/>
<accession>A0A1T5M8A7</accession>
<feature type="transmembrane region" description="Helical" evidence="1">
    <location>
        <begin position="402"/>
        <end position="423"/>
    </location>
</feature>
<organism evidence="3 4">
    <name type="scientific">Maledivibacter halophilus</name>
    <dbReference type="NCBI Taxonomy" id="36842"/>
    <lineage>
        <taxon>Bacteria</taxon>
        <taxon>Bacillati</taxon>
        <taxon>Bacillota</taxon>
        <taxon>Clostridia</taxon>
        <taxon>Peptostreptococcales</taxon>
        <taxon>Caminicellaceae</taxon>
        <taxon>Maledivibacter</taxon>
    </lineage>
</organism>
<dbReference type="OrthoDB" id="1633380at2"/>
<dbReference type="RefSeq" id="WP_079494182.1">
    <property type="nucleotide sequence ID" value="NZ_FUZT01000011.1"/>
</dbReference>
<feature type="transmembrane region" description="Helical" evidence="1">
    <location>
        <begin position="20"/>
        <end position="36"/>
    </location>
</feature>
<evidence type="ECO:0000313" key="4">
    <source>
        <dbReference type="Proteomes" id="UP000190285"/>
    </source>
</evidence>
<feature type="transmembrane region" description="Helical" evidence="1">
    <location>
        <begin position="375"/>
        <end position="395"/>
    </location>
</feature>
<dbReference type="InterPro" id="IPR011642">
    <property type="entry name" value="Gate_dom"/>
</dbReference>
<dbReference type="AlphaFoldDB" id="A0A1T5M8A7"/>
<evidence type="ECO:0000259" key="2">
    <source>
        <dbReference type="Pfam" id="PF07670"/>
    </source>
</evidence>
<proteinExistence type="predicted"/>
<dbReference type="EMBL" id="FUZT01000011">
    <property type="protein sequence ID" value="SKC84333.1"/>
    <property type="molecule type" value="Genomic_DNA"/>
</dbReference>
<feature type="transmembrane region" description="Helical" evidence="1">
    <location>
        <begin position="218"/>
        <end position="240"/>
    </location>
</feature>
<feature type="transmembrane region" description="Helical" evidence="1">
    <location>
        <begin position="98"/>
        <end position="118"/>
    </location>
</feature>
<feature type="transmembrane region" description="Helical" evidence="1">
    <location>
        <begin position="435"/>
        <end position="456"/>
    </location>
</feature>
<evidence type="ECO:0000313" key="3">
    <source>
        <dbReference type="EMBL" id="SKC84333.1"/>
    </source>
</evidence>
<evidence type="ECO:0000256" key="1">
    <source>
        <dbReference type="SAM" id="Phobius"/>
    </source>
</evidence>
<gene>
    <name evidence="3" type="ORF">SAMN02194393_04075</name>
</gene>
<sequence>MSMKDPKLNEKISFKDFSKFLIPSAIGVFLFLFPIFKDGAVNIPLGYMIDFVKTFLKPVGMQIIYGVVFVSAIITILHRIFKFKFIEENKFWENIFKVGIIGFFIRTIALFFTFSLVFRPEGRVFNMIINANTGELAMSLMFTIFVTFFITCYTIPLISDYGIMDFTGTIFRGFTYPLFTIPGRSTVDLVTSWIGGNSTGILITIRQYVGGYYNAREAAIISTMFSVVSLPFCLVIANTLGVGDLFIQFYGILAIVGIISTIIIVRIPPLSVFDNSTYKNQEYQTNEIAPEGINKYKWALKRSINKAKEGGNLIDIITNGTKMYVDLFLTLAPTILTIAITALVISEYTPIFTWISKPMGYYLNMLGVPEAFEAAPATIIGFADMFLPAIVASSIASVKTKFIIGILSLVQIIYLSEMGAVLIGSQIPINVKHLAILFIEKTLIALPLIVLFTNLLGIQ</sequence>
<keyword evidence="4" id="KW-1185">Reference proteome</keyword>
<protein>
    <submittedName>
        <fullName evidence="3">Nucleoside recognition GATE domain-containing membrane protein YjiH</fullName>
    </submittedName>
</protein>